<accession>A0A0K8USB9</accession>
<reference evidence="2" key="1">
    <citation type="submission" date="2015-06" db="EMBL/GenBank/DDBJ databases">
        <authorList>
            <person name="Hoefler B.C."/>
            <person name="Straight P.D."/>
        </authorList>
    </citation>
    <scope>NUCLEOTIDE SEQUENCE</scope>
</reference>
<evidence type="ECO:0000256" key="1">
    <source>
        <dbReference type="SAM" id="SignalP"/>
    </source>
</evidence>
<name>A0A0K8USB9_BACLA</name>
<dbReference type="AlphaFoldDB" id="A0A0K8USB9"/>
<proteinExistence type="predicted"/>
<keyword evidence="1" id="KW-0732">Signal</keyword>
<evidence type="ECO:0008006" key="3">
    <source>
        <dbReference type="Google" id="ProtNLM"/>
    </source>
</evidence>
<dbReference type="EMBL" id="GDHF01022722">
    <property type="protein sequence ID" value="JAI29592.1"/>
    <property type="molecule type" value="Transcribed_RNA"/>
</dbReference>
<organism evidence="2">
    <name type="scientific">Bactrocera latifrons</name>
    <name type="common">Malaysian fruit fly</name>
    <name type="synonym">Chaetodacus latifrons</name>
    <dbReference type="NCBI Taxonomy" id="174628"/>
    <lineage>
        <taxon>Eukaryota</taxon>
        <taxon>Metazoa</taxon>
        <taxon>Ecdysozoa</taxon>
        <taxon>Arthropoda</taxon>
        <taxon>Hexapoda</taxon>
        <taxon>Insecta</taxon>
        <taxon>Pterygota</taxon>
        <taxon>Neoptera</taxon>
        <taxon>Endopterygota</taxon>
        <taxon>Diptera</taxon>
        <taxon>Brachycera</taxon>
        <taxon>Muscomorpha</taxon>
        <taxon>Tephritoidea</taxon>
        <taxon>Tephritidae</taxon>
        <taxon>Bactrocera</taxon>
        <taxon>Bactrocera</taxon>
    </lineage>
</organism>
<feature type="chain" id="PRO_5005521405" description="Kazal-like domain-containing protein" evidence="1">
    <location>
        <begin position="21"/>
        <end position="113"/>
    </location>
</feature>
<feature type="signal peptide" evidence="1">
    <location>
        <begin position="1"/>
        <end position="20"/>
    </location>
</feature>
<gene>
    <name evidence="2" type="ORF">c5_g1_i1</name>
</gene>
<sequence length="113" mass="11913">MHCLLLAFGIFVALLSFVSAAQVCVIDTRNCWRQKNVCARFGQSNLCQSFTNYCDMQSANCQQTAQYTKVAASQCSQLSSGVRGFCGGSSGSTGGYSGYGGSSANVQPIVVRG</sequence>
<evidence type="ECO:0000313" key="2">
    <source>
        <dbReference type="EMBL" id="JAI29592.1"/>
    </source>
</evidence>
<protein>
    <recommendedName>
        <fullName evidence="3">Kazal-like domain-containing protein</fullName>
    </recommendedName>
</protein>